<evidence type="ECO:0000259" key="9">
    <source>
        <dbReference type="PROSITE" id="PS50253"/>
    </source>
</evidence>
<feature type="transmembrane region" description="Helical" evidence="8">
    <location>
        <begin position="107"/>
        <end position="130"/>
    </location>
</feature>
<dbReference type="PANTHER" id="PTHR11403">
    <property type="entry name" value="CYTOCHROME C OXIDASE SUBUNIT III"/>
    <property type="match status" value="1"/>
</dbReference>
<keyword evidence="4 8" id="KW-1133">Transmembrane helix</keyword>
<evidence type="ECO:0000256" key="5">
    <source>
        <dbReference type="ARBA" id="ARBA00023136"/>
    </source>
</evidence>
<evidence type="ECO:0000256" key="1">
    <source>
        <dbReference type="ARBA" id="ARBA00004141"/>
    </source>
</evidence>
<dbReference type="SUPFAM" id="SSF81452">
    <property type="entry name" value="Cytochrome c oxidase subunit III-like"/>
    <property type="match status" value="1"/>
</dbReference>
<comment type="caution">
    <text evidence="10">The sequence shown here is derived from an EMBL/GenBank/DDBJ whole genome shotgun (WGS) entry which is preliminary data.</text>
</comment>
<evidence type="ECO:0000256" key="7">
    <source>
        <dbReference type="SAM" id="MobiDB-lite"/>
    </source>
</evidence>
<gene>
    <name evidence="10" type="ORF">ENP73_10530</name>
</gene>
<feature type="region of interest" description="Disordered" evidence="7">
    <location>
        <begin position="1"/>
        <end position="21"/>
    </location>
</feature>
<dbReference type="InterPro" id="IPR013833">
    <property type="entry name" value="Cyt_c_oxidase_su3_a-hlx"/>
</dbReference>
<evidence type="ECO:0000256" key="6">
    <source>
        <dbReference type="RuleBase" id="RU003376"/>
    </source>
</evidence>
<dbReference type="Gene3D" id="1.20.120.80">
    <property type="entry name" value="Cytochrome c oxidase, subunit III, four-helix bundle"/>
    <property type="match status" value="1"/>
</dbReference>
<evidence type="ECO:0000256" key="2">
    <source>
        <dbReference type="ARBA" id="ARBA00010581"/>
    </source>
</evidence>
<dbReference type="InterPro" id="IPR035973">
    <property type="entry name" value="Cyt_c_oxidase_su3-like_sf"/>
</dbReference>
<evidence type="ECO:0000313" key="10">
    <source>
        <dbReference type="EMBL" id="HEH83358.1"/>
    </source>
</evidence>
<dbReference type="PANTHER" id="PTHR11403:SF10">
    <property type="entry name" value="CYTOCHROME C OXIDASE"/>
    <property type="match status" value="1"/>
</dbReference>
<sequence>MPRVGEKPPAPPQGLGGGGGGKEGFPLPHTGLLVLLAALTSLFAALVSAYVVRMGLPDWRSLPKPPLLWLNTLLLLLASLALERGARLWEGGALREARPWARAGGALGLGFLAGQLLAWRLLLGAGYAPAGNPAGAFFYLVTGLHGLHLLGGGVALAWALARDGRGLRACAWYWHYLLGVWLLLFALLLGS</sequence>
<accession>A0A7C2C3B0</accession>
<keyword evidence="3 6" id="KW-0812">Transmembrane</keyword>
<proteinExistence type="inferred from homology"/>
<comment type="similarity">
    <text evidence="2 6">Belongs to the cytochrome c oxidase subunit 3 family.</text>
</comment>
<feature type="transmembrane region" description="Helical" evidence="8">
    <location>
        <begin position="136"/>
        <end position="160"/>
    </location>
</feature>
<feature type="transmembrane region" description="Helical" evidence="8">
    <location>
        <begin position="172"/>
        <end position="190"/>
    </location>
</feature>
<dbReference type="AlphaFoldDB" id="A0A7C2C3B0"/>
<feature type="domain" description="Heme-copper oxidase subunit III family profile" evidence="9">
    <location>
        <begin position="31"/>
        <end position="191"/>
    </location>
</feature>
<evidence type="ECO:0000256" key="4">
    <source>
        <dbReference type="ARBA" id="ARBA00022989"/>
    </source>
</evidence>
<dbReference type="EMBL" id="DSKL01000409">
    <property type="protein sequence ID" value="HEH83358.1"/>
    <property type="molecule type" value="Genomic_DNA"/>
</dbReference>
<keyword evidence="5 8" id="KW-0472">Membrane</keyword>
<feature type="transmembrane region" description="Helical" evidence="8">
    <location>
        <begin position="32"/>
        <end position="52"/>
    </location>
</feature>
<evidence type="ECO:0000256" key="8">
    <source>
        <dbReference type="SAM" id="Phobius"/>
    </source>
</evidence>
<reference evidence="10" key="1">
    <citation type="journal article" date="2020" name="mSystems">
        <title>Genome- and Community-Level Interaction Insights into Carbon Utilization and Element Cycling Functions of Hydrothermarchaeota in Hydrothermal Sediment.</title>
        <authorList>
            <person name="Zhou Z."/>
            <person name="Liu Y."/>
            <person name="Xu W."/>
            <person name="Pan J."/>
            <person name="Luo Z.H."/>
            <person name="Li M."/>
        </authorList>
    </citation>
    <scope>NUCLEOTIDE SEQUENCE [LARGE SCALE GENOMIC DNA]</scope>
    <source>
        <strain evidence="10">SpSt-246</strain>
    </source>
</reference>
<name>A0A7C2C3B0_9DEIN</name>
<evidence type="ECO:0000256" key="3">
    <source>
        <dbReference type="ARBA" id="ARBA00022692"/>
    </source>
</evidence>
<dbReference type="InterPro" id="IPR000298">
    <property type="entry name" value="Cyt_c_oxidase-like_su3"/>
</dbReference>
<protein>
    <submittedName>
        <fullName evidence="10">Cytochrome c oxidase subunit 3</fullName>
    </submittedName>
</protein>
<dbReference type="GO" id="GO:0004129">
    <property type="term" value="F:cytochrome-c oxidase activity"/>
    <property type="evidence" value="ECO:0007669"/>
    <property type="project" value="InterPro"/>
</dbReference>
<organism evidence="10">
    <name type="scientific">Thermus islandicus</name>
    <dbReference type="NCBI Taxonomy" id="540988"/>
    <lineage>
        <taxon>Bacteria</taxon>
        <taxon>Thermotogati</taxon>
        <taxon>Deinococcota</taxon>
        <taxon>Deinococci</taxon>
        <taxon>Thermales</taxon>
        <taxon>Thermaceae</taxon>
        <taxon>Thermus</taxon>
    </lineage>
</organism>
<dbReference type="GO" id="GO:0019646">
    <property type="term" value="P:aerobic electron transport chain"/>
    <property type="evidence" value="ECO:0007669"/>
    <property type="project" value="InterPro"/>
</dbReference>
<comment type="subcellular location">
    <subcellularLocation>
        <location evidence="6">Cell membrane</location>
        <topology evidence="6">Multi-pass membrane protein</topology>
    </subcellularLocation>
    <subcellularLocation>
        <location evidence="1">Membrane</location>
        <topology evidence="1">Multi-pass membrane protein</topology>
    </subcellularLocation>
</comment>
<dbReference type="GO" id="GO:0005886">
    <property type="term" value="C:plasma membrane"/>
    <property type="evidence" value="ECO:0007669"/>
    <property type="project" value="UniProtKB-SubCell"/>
</dbReference>
<dbReference type="InterPro" id="IPR024791">
    <property type="entry name" value="Cyt_c/ubiquinol_Oxase_su3"/>
</dbReference>
<dbReference type="PROSITE" id="PS50253">
    <property type="entry name" value="COX3"/>
    <property type="match status" value="1"/>
</dbReference>